<dbReference type="RefSeq" id="WP_189041375.1">
    <property type="nucleotide sequence ID" value="NZ_BMNB01000004.1"/>
</dbReference>
<accession>A0A917TPK0</accession>
<feature type="domain" description="M23ase beta-sheet core" evidence="1">
    <location>
        <begin position="225"/>
        <end position="338"/>
    </location>
</feature>
<dbReference type="CDD" id="cd12797">
    <property type="entry name" value="M23_peptidase"/>
    <property type="match status" value="1"/>
</dbReference>
<dbReference type="Gene3D" id="2.70.70.10">
    <property type="entry name" value="Glucose Permease (Domain IIA)"/>
    <property type="match status" value="1"/>
</dbReference>
<dbReference type="AlphaFoldDB" id="A0A917TPK0"/>
<reference evidence="2" key="1">
    <citation type="journal article" date="2014" name="Int. J. Syst. Evol. Microbiol.">
        <title>Complete genome sequence of Corynebacterium casei LMG S-19264T (=DSM 44701T), isolated from a smear-ripened cheese.</title>
        <authorList>
            <consortium name="US DOE Joint Genome Institute (JGI-PGF)"/>
            <person name="Walter F."/>
            <person name="Albersmeier A."/>
            <person name="Kalinowski J."/>
            <person name="Ruckert C."/>
        </authorList>
    </citation>
    <scope>NUCLEOTIDE SEQUENCE</scope>
    <source>
        <strain evidence="2">CGMCC 4.7312</strain>
    </source>
</reference>
<dbReference type="EMBL" id="BMNB01000004">
    <property type="protein sequence ID" value="GGM28878.1"/>
    <property type="molecule type" value="Genomic_DNA"/>
</dbReference>
<proteinExistence type="predicted"/>
<protein>
    <recommendedName>
        <fullName evidence="1">M23ase beta-sheet core domain-containing protein</fullName>
    </recommendedName>
</protein>
<dbReference type="Proteomes" id="UP000608890">
    <property type="component" value="Unassembled WGS sequence"/>
</dbReference>
<organism evidence="2 3">
    <name type="scientific">Micromonospora sonchi</name>
    <dbReference type="NCBI Taxonomy" id="1763543"/>
    <lineage>
        <taxon>Bacteria</taxon>
        <taxon>Bacillati</taxon>
        <taxon>Actinomycetota</taxon>
        <taxon>Actinomycetes</taxon>
        <taxon>Micromonosporales</taxon>
        <taxon>Micromonosporaceae</taxon>
        <taxon>Micromonospora</taxon>
    </lineage>
</organism>
<dbReference type="InterPro" id="IPR050570">
    <property type="entry name" value="Cell_wall_metabolism_enzyme"/>
</dbReference>
<evidence type="ECO:0000259" key="1">
    <source>
        <dbReference type="Pfam" id="PF01551"/>
    </source>
</evidence>
<dbReference type="InterPro" id="IPR016047">
    <property type="entry name" value="M23ase_b-sheet_dom"/>
</dbReference>
<name>A0A917TPK0_9ACTN</name>
<dbReference type="SUPFAM" id="SSF51261">
    <property type="entry name" value="Duplicated hybrid motif"/>
    <property type="match status" value="1"/>
</dbReference>
<comment type="caution">
    <text evidence="2">The sequence shown here is derived from an EMBL/GenBank/DDBJ whole genome shotgun (WGS) entry which is preliminary data.</text>
</comment>
<evidence type="ECO:0000313" key="2">
    <source>
        <dbReference type="EMBL" id="GGM28878.1"/>
    </source>
</evidence>
<reference evidence="2" key="2">
    <citation type="submission" date="2020-09" db="EMBL/GenBank/DDBJ databases">
        <authorList>
            <person name="Sun Q."/>
            <person name="Zhou Y."/>
        </authorList>
    </citation>
    <scope>NUCLEOTIDE SEQUENCE</scope>
    <source>
        <strain evidence="2">CGMCC 4.7312</strain>
    </source>
</reference>
<dbReference type="PANTHER" id="PTHR21666">
    <property type="entry name" value="PEPTIDASE-RELATED"/>
    <property type="match status" value="1"/>
</dbReference>
<dbReference type="InterPro" id="IPR011055">
    <property type="entry name" value="Dup_hybrid_motif"/>
</dbReference>
<sequence length="362" mass="36743">MSFRSLVSLAVALTAVFVLCAGGLGGILLGGNAAAGCIPVAASPAAPPSTSPSVPPTGWPAIGDWDSDQVGNAAAIVTTGARLAVPARGWVIAVATAIQESTLRNLPGGDRDSVGLFQQRPSQGWGTPAQLQDPIYAAEKFFGKLVTVSGWQTMPLTDAAQAVQISAYPDAYAKWEAPATDLVTAIADATGLPAGGLAGCGAVGPWTQPVLAPVGSGFRTSGRPGHDGVDLSAPRGTLIRAASAGTVRTVRCNAVYASTGAQWGCDRDGDPDLTRGCGWYVDIDHAAGLLTRYCHMDQPPMVTVGQQVTVGQPIGVVGSTGHSSGPHLHYEVHHHGDPSPEGAVDPVPFMAAQGAPLGTPPT</sequence>
<dbReference type="GO" id="GO:0004222">
    <property type="term" value="F:metalloendopeptidase activity"/>
    <property type="evidence" value="ECO:0007669"/>
    <property type="project" value="TreeGrafter"/>
</dbReference>
<evidence type="ECO:0000313" key="3">
    <source>
        <dbReference type="Proteomes" id="UP000608890"/>
    </source>
</evidence>
<keyword evidence="3" id="KW-1185">Reference proteome</keyword>
<gene>
    <name evidence="2" type="ORF">GCM10011608_12030</name>
</gene>
<dbReference type="Pfam" id="PF01551">
    <property type="entry name" value="Peptidase_M23"/>
    <property type="match status" value="1"/>
</dbReference>
<dbReference type="PANTHER" id="PTHR21666:SF270">
    <property type="entry name" value="MUREIN HYDROLASE ACTIVATOR ENVC"/>
    <property type="match status" value="1"/>
</dbReference>